<keyword evidence="1" id="KW-1133">Transmembrane helix</keyword>
<dbReference type="AlphaFoldDB" id="A0A559K6D1"/>
<dbReference type="EMBL" id="VNJI01000034">
    <property type="protein sequence ID" value="TVY07647.1"/>
    <property type="molecule type" value="Genomic_DNA"/>
</dbReference>
<comment type="caution">
    <text evidence="2">The sequence shown here is derived from an EMBL/GenBank/DDBJ whole genome shotgun (WGS) entry which is preliminary data.</text>
</comment>
<reference evidence="2 3" key="1">
    <citation type="submission" date="2019-07" db="EMBL/GenBank/DDBJ databases">
        <authorList>
            <person name="Kim J."/>
        </authorList>
    </citation>
    <scope>NUCLEOTIDE SEQUENCE [LARGE SCALE GENOMIC DNA]</scope>
    <source>
        <strain evidence="2 3">JC52</strain>
    </source>
</reference>
<gene>
    <name evidence="2" type="ORF">FPZ49_22940</name>
</gene>
<evidence type="ECO:0000313" key="3">
    <source>
        <dbReference type="Proteomes" id="UP000317036"/>
    </source>
</evidence>
<dbReference type="OrthoDB" id="2604018at2"/>
<dbReference type="Proteomes" id="UP000317036">
    <property type="component" value="Unassembled WGS sequence"/>
</dbReference>
<keyword evidence="1" id="KW-0812">Transmembrane</keyword>
<proteinExistence type="predicted"/>
<evidence type="ECO:0000256" key="1">
    <source>
        <dbReference type="SAM" id="Phobius"/>
    </source>
</evidence>
<protein>
    <submittedName>
        <fullName evidence="2">Uncharacterized protein</fullName>
    </submittedName>
</protein>
<feature type="transmembrane region" description="Helical" evidence="1">
    <location>
        <begin position="20"/>
        <end position="41"/>
    </location>
</feature>
<accession>A0A559K6D1</accession>
<keyword evidence="3" id="KW-1185">Reference proteome</keyword>
<evidence type="ECO:0000313" key="2">
    <source>
        <dbReference type="EMBL" id="TVY07647.1"/>
    </source>
</evidence>
<keyword evidence="1" id="KW-0472">Membrane</keyword>
<organism evidence="2 3">
    <name type="scientific">Paenibacillus cremeus</name>
    <dbReference type="NCBI Taxonomy" id="2163881"/>
    <lineage>
        <taxon>Bacteria</taxon>
        <taxon>Bacillati</taxon>
        <taxon>Bacillota</taxon>
        <taxon>Bacilli</taxon>
        <taxon>Bacillales</taxon>
        <taxon>Paenibacillaceae</taxon>
        <taxon>Paenibacillus</taxon>
    </lineage>
</organism>
<feature type="transmembrane region" description="Helical" evidence="1">
    <location>
        <begin position="96"/>
        <end position="115"/>
    </location>
</feature>
<sequence>MPERRRKKDSDSERASGEVVAALLSLLFGIAALTLTHWWSIANPSAGAMTLLRISSYLPNGLRIGPYGGKEVTALAAWLGSWLVLHVLLGKLELRLRFWIPVFVAGVFVLLLLLWPPVYHRIYGWPA</sequence>
<name>A0A559K6D1_9BACL</name>
<feature type="transmembrane region" description="Helical" evidence="1">
    <location>
        <begin position="72"/>
        <end position="89"/>
    </location>
</feature>